<dbReference type="InterPro" id="IPR036388">
    <property type="entry name" value="WH-like_DNA-bd_sf"/>
</dbReference>
<keyword evidence="2" id="KW-1185">Reference proteome</keyword>
<dbReference type="RefSeq" id="WP_073045970.1">
    <property type="nucleotide sequence ID" value="NZ_FQZL01000004.1"/>
</dbReference>
<protein>
    <submittedName>
        <fullName evidence="1">YjcQ protein</fullName>
    </submittedName>
</protein>
<dbReference type="SUPFAM" id="SSF46785">
    <property type="entry name" value="Winged helix' DNA-binding domain"/>
    <property type="match status" value="1"/>
</dbReference>
<evidence type="ECO:0000313" key="1">
    <source>
        <dbReference type="EMBL" id="SHI41232.1"/>
    </source>
</evidence>
<sequence>MEENLLLKDMLLVKIYEEHQKERPDMEKNVSFKELEIDKDIYNVTLESLQNDGFIKGVRFAREGVGSKIGISFINSMTITKDGISYLKNISRR</sequence>
<organism evidence="1 2">
    <name type="scientific">Dethiosulfatibacter aminovorans DSM 17477</name>
    <dbReference type="NCBI Taxonomy" id="1121476"/>
    <lineage>
        <taxon>Bacteria</taxon>
        <taxon>Bacillati</taxon>
        <taxon>Bacillota</taxon>
        <taxon>Tissierellia</taxon>
        <taxon>Dethiosulfatibacter</taxon>
    </lineage>
</organism>
<reference evidence="1 2" key="1">
    <citation type="submission" date="2016-11" db="EMBL/GenBank/DDBJ databases">
        <authorList>
            <person name="Jaros S."/>
            <person name="Januszkiewicz K."/>
            <person name="Wedrychowicz H."/>
        </authorList>
    </citation>
    <scope>NUCLEOTIDE SEQUENCE [LARGE SCALE GENOMIC DNA]</scope>
    <source>
        <strain evidence="1 2">DSM 17477</strain>
    </source>
</reference>
<dbReference type="InterPro" id="IPR018597">
    <property type="entry name" value="Phage_Tuc2009_YjcQ"/>
</dbReference>
<dbReference type="Proteomes" id="UP000184052">
    <property type="component" value="Unassembled WGS sequence"/>
</dbReference>
<dbReference type="EMBL" id="FQZL01000004">
    <property type="protein sequence ID" value="SHI41232.1"/>
    <property type="molecule type" value="Genomic_DNA"/>
</dbReference>
<dbReference type="InterPro" id="IPR036390">
    <property type="entry name" value="WH_DNA-bd_sf"/>
</dbReference>
<dbReference type="Pfam" id="PF09639">
    <property type="entry name" value="YjcQ"/>
    <property type="match status" value="1"/>
</dbReference>
<dbReference type="Gene3D" id="1.10.10.10">
    <property type="entry name" value="Winged helix-like DNA-binding domain superfamily/Winged helix DNA-binding domain"/>
    <property type="match status" value="1"/>
</dbReference>
<evidence type="ECO:0000313" key="2">
    <source>
        <dbReference type="Proteomes" id="UP000184052"/>
    </source>
</evidence>
<name>A0A1M6AXQ8_9FIRM</name>
<accession>A0A1M6AXQ8</accession>
<proteinExistence type="predicted"/>
<dbReference type="STRING" id="1121476.SAMN02745751_00286"/>
<gene>
    <name evidence="1" type="ORF">SAMN02745751_00286</name>
</gene>
<dbReference type="AlphaFoldDB" id="A0A1M6AXQ8"/>